<dbReference type="EMBL" id="JBHRYH010000039">
    <property type="protein sequence ID" value="MFC3626993.1"/>
    <property type="molecule type" value="Genomic_DNA"/>
</dbReference>
<dbReference type="InterPro" id="IPR014833">
    <property type="entry name" value="TnsA_N"/>
</dbReference>
<dbReference type="RefSeq" id="WP_390280194.1">
    <property type="nucleotide sequence ID" value="NZ_JBHRYH010000039.1"/>
</dbReference>
<dbReference type="GO" id="GO:0004519">
    <property type="term" value="F:endonuclease activity"/>
    <property type="evidence" value="ECO:0007669"/>
    <property type="project" value="UniProtKB-KW"/>
</dbReference>
<dbReference type="Proteomes" id="UP001595636">
    <property type="component" value="Unassembled WGS sequence"/>
</dbReference>
<proteinExistence type="predicted"/>
<sequence>MAYHLCATGPWLGWHRDSHTPVRQVVAPTGGSIRGYFPSIKTGRMIGYEQLLELDALYLLEFSPQVLDIKEQPFKFHYGLSGRMRRYTPDFALTLSDGSALVIEVKPSRSLAKHEVQAKMEAIEEAMGRQGYNFLVRSEVEIRREPRLGNLKQLFKYRRNAVTADLLIGLQRLVKLHKSNPVMMLGEFADLLGSMKLAMALLANGQVSYDSDAPLGSKLAVTINRREVSHGLENWL</sequence>
<keyword evidence="2" id="KW-0378">Hydrolase</keyword>
<feature type="domain" description="TnsA endonuclease N-terminal" evidence="1">
    <location>
        <begin position="63"/>
        <end position="139"/>
    </location>
</feature>
<organism evidence="2 3">
    <name type="scientific">Vogesella amnigena</name>
    <dbReference type="NCBI Taxonomy" id="1507449"/>
    <lineage>
        <taxon>Bacteria</taxon>
        <taxon>Pseudomonadati</taxon>
        <taxon>Pseudomonadota</taxon>
        <taxon>Betaproteobacteria</taxon>
        <taxon>Neisseriales</taxon>
        <taxon>Chromobacteriaceae</taxon>
        <taxon>Vogesella</taxon>
    </lineage>
</organism>
<keyword evidence="2" id="KW-0540">Nuclease</keyword>
<dbReference type="Pfam" id="PF08722">
    <property type="entry name" value="Tn7_TnsA-like_N"/>
    <property type="match status" value="1"/>
</dbReference>
<comment type="caution">
    <text evidence="2">The sequence shown here is derived from an EMBL/GenBank/DDBJ whole genome shotgun (WGS) entry which is preliminary data.</text>
</comment>
<name>A0ABV7TW67_9NEIS</name>
<evidence type="ECO:0000313" key="3">
    <source>
        <dbReference type="Proteomes" id="UP001595636"/>
    </source>
</evidence>
<keyword evidence="3" id="KW-1185">Reference proteome</keyword>
<reference evidence="3" key="1">
    <citation type="journal article" date="2019" name="Int. J. Syst. Evol. Microbiol.">
        <title>The Global Catalogue of Microorganisms (GCM) 10K type strain sequencing project: providing services to taxonomists for standard genome sequencing and annotation.</title>
        <authorList>
            <consortium name="The Broad Institute Genomics Platform"/>
            <consortium name="The Broad Institute Genome Sequencing Center for Infectious Disease"/>
            <person name="Wu L."/>
            <person name="Ma J."/>
        </authorList>
    </citation>
    <scope>NUCLEOTIDE SEQUENCE [LARGE SCALE GENOMIC DNA]</scope>
    <source>
        <strain evidence="3">KCTC 42195</strain>
    </source>
</reference>
<gene>
    <name evidence="2" type="ORF">ACFOKJ_12810</name>
</gene>
<dbReference type="InterPro" id="IPR011335">
    <property type="entry name" value="Restrct_endonuc-II-like"/>
</dbReference>
<protein>
    <submittedName>
        <fullName evidence="2">TnsA endonuclease N-terminal domain-containing protein</fullName>
    </submittedName>
</protein>
<dbReference type="Gene3D" id="3.40.91.30">
    <property type="match status" value="1"/>
</dbReference>
<dbReference type="SUPFAM" id="SSF52980">
    <property type="entry name" value="Restriction endonuclease-like"/>
    <property type="match status" value="1"/>
</dbReference>
<evidence type="ECO:0000313" key="2">
    <source>
        <dbReference type="EMBL" id="MFC3626993.1"/>
    </source>
</evidence>
<keyword evidence="2" id="KW-0255">Endonuclease</keyword>
<evidence type="ECO:0000259" key="1">
    <source>
        <dbReference type="Pfam" id="PF08722"/>
    </source>
</evidence>
<accession>A0ABV7TW67</accession>